<gene>
    <name evidence="1" type="ORF">CY34DRAFT_111148</name>
</gene>
<name>A0A0D0AJA7_9AGAM</name>
<dbReference type="OrthoDB" id="2677877at2759"/>
<reference evidence="1 2" key="1">
    <citation type="submission" date="2014-04" db="EMBL/GenBank/DDBJ databases">
        <authorList>
            <consortium name="DOE Joint Genome Institute"/>
            <person name="Kuo A."/>
            <person name="Ruytinx J."/>
            <person name="Rineau F."/>
            <person name="Colpaert J."/>
            <person name="Kohler A."/>
            <person name="Nagy L.G."/>
            <person name="Floudas D."/>
            <person name="Copeland A."/>
            <person name="Barry K.W."/>
            <person name="Cichocki N."/>
            <person name="Veneault-Fourrey C."/>
            <person name="LaButti K."/>
            <person name="Lindquist E.A."/>
            <person name="Lipzen A."/>
            <person name="Lundell T."/>
            <person name="Morin E."/>
            <person name="Murat C."/>
            <person name="Sun H."/>
            <person name="Tunlid A."/>
            <person name="Henrissat B."/>
            <person name="Grigoriev I.V."/>
            <person name="Hibbett D.S."/>
            <person name="Martin F."/>
            <person name="Nordberg H.P."/>
            <person name="Cantor M.N."/>
            <person name="Hua S.X."/>
        </authorList>
    </citation>
    <scope>NUCLEOTIDE SEQUENCE [LARGE SCALE GENOMIC DNA]</scope>
    <source>
        <strain evidence="1 2">UH-Slu-Lm8-n1</strain>
    </source>
</reference>
<dbReference type="InParanoid" id="A0A0D0AJA7"/>
<organism evidence="1 2">
    <name type="scientific">Suillus luteus UH-Slu-Lm8-n1</name>
    <dbReference type="NCBI Taxonomy" id="930992"/>
    <lineage>
        <taxon>Eukaryota</taxon>
        <taxon>Fungi</taxon>
        <taxon>Dikarya</taxon>
        <taxon>Basidiomycota</taxon>
        <taxon>Agaricomycotina</taxon>
        <taxon>Agaricomycetes</taxon>
        <taxon>Agaricomycetidae</taxon>
        <taxon>Boletales</taxon>
        <taxon>Suillineae</taxon>
        <taxon>Suillaceae</taxon>
        <taxon>Suillus</taxon>
    </lineage>
</organism>
<dbReference type="HOGENOM" id="CLU_550017_0_0_1"/>
<evidence type="ECO:0000313" key="2">
    <source>
        <dbReference type="Proteomes" id="UP000054485"/>
    </source>
</evidence>
<evidence type="ECO:0000313" key="1">
    <source>
        <dbReference type="EMBL" id="KIK32003.1"/>
    </source>
</evidence>
<dbReference type="AlphaFoldDB" id="A0A0D0AJA7"/>
<keyword evidence="2" id="KW-1185">Reference proteome</keyword>
<proteinExistence type="predicted"/>
<sequence length="496" mass="54363">MAEFTPVNPTAWRLCQRCNVQFDSAIPLTYVRGKGGSGRMCCPGCARHYEQRKVIEEAQNSVPGANIDFTAAGVAGLVGQRELVKATSAAQRGGLQTLGTVGYTPNHAVHQLHRNKMALAASSGRVHQVMIHIALHHLKPEGKSGTELVGNIERDICVPLNITRAQLRSIVIDQLDPLWAEWSHNYSLSLYTLEMHKSPKMILYDPRRPSEDAHEPILQEFFLRSTAKDPVPKFHTNARVAILLIMTYTQFHDALSWQEGYSDRVANATNTSKVAPAFTSESTMPVAAPSKKHKKKLMHANGSSSPPPCPAKKRARMVHLSQSSSVKSLSVIVSEVSLAGAGDAHERTCASNADVSQLCLPSQSQVQEAMQAQGNVRKQALTINLIAIPFSITHRQHTIATLAVDTNASLMIGTAGSFKTCHPAMVTVTGPSGSSSLSILSATQLVAKRVFFWNNQVKGRRRFGREDELSKTLDEVNCLYWGGPWLGWHIRLLTRC</sequence>
<dbReference type="EMBL" id="KN836472">
    <property type="protein sequence ID" value="KIK32003.1"/>
    <property type="molecule type" value="Genomic_DNA"/>
</dbReference>
<dbReference type="STRING" id="930992.A0A0D0AJA7"/>
<reference evidence="2" key="2">
    <citation type="submission" date="2015-01" db="EMBL/GenBank/DDBJ databases">
        <title>Evolutionary Origins and Diversification of the Mycorrhizal Mutualists.</title>
        <authorList>
            <consortium name="DOE Joint Genome Institute"/>
            <consortium name="Mycorrhizal Genomics Consortium"/>
            <person name="Kohler A."/>
            <person name="Kuo A."/>
            <person name="Nagy L.G."/>
            <person name="Floudas D."/>
            <person name="Copeland A."/>
            <person name="Barry K.W."/>
            <person name="Cichocki N."/>
            <person name="Veneault-Fourrey C."/>
            <person name="LaButti K."/>
            <person name="Lindquist E.A."/>
            <person name="Lipzen A."/>
            <person name="Lundell T."/>
            <person name="Morin E."/>
            <person name="Murat C."/>
            <person name="Riley R."/>
            <person name="Ohm R."/>
            <person name="Sun H."/>
            <person name="Tunlid A."/>
            <person name="Henrissat B."/>
            <person name="Grigoriev I.V."/>
            <person name="Hibbett D.S."/>
            <person name="Martin F."/>
        </authorList>
    </citation>
    <scope>NUCLEOTIDE SEQUENCE [LARGE SCALE GENOMIC DNA]</scope>
    <source>
        <strain evidence="2">UH-Slu-Lm8-n1</strain>
    </source>
</reference>
<dbReference type="Proteomes" id="UP000054485">
    <property type="component" value="Unassembled WGS sequence"/>
</dbReference>
<accession>A0A0D0AJA7</accession>
<protein>
    <submittedName>
        <fullName evidence="1">Uncharacterized protein</fullName>
    </submittedName>
</protein>